<dbReference type="Gene3D" id="3.90.550.10">
    <property type="entry name" value="Spore Coat Polysaccharide Biosynthesis Protein SpsA, Chain A"/>
    <property type="match status" value="1"/>
</dbReference>
<evidence type="ECO:0000313" key="2">
    <source>
        <dbReference type="EMBL" id="GGL08789.1"/>
    </source>
</evidence>
<name>A0A8J3FQP1_9ACTN</name>
<dbReference type="PANTHER" id="PTHR43685:SF2">
    <property type="entry name" value="GLYCOSYLTRANSFERASE 2-LIKE DOMAIN-CONTAINING PROTEIN"/>
    <property type="match status" value="1"/>
</dbReference>
<evidence type="ECO:0000259" key="1">
    <source>
        <dbReference type="Pfam" id="PF00535"/>
    </source>
</evidence>
<dbReference type="Pfam" id="PF00535">
    <property type="entry name" value="Glycos_transf_2"/>
    <property type="match status" value="1"/>
</dbReference>
<dbReference type="AlphaFoldDB" id="A0A8J3FQP1"/>
<gene>
    <name evidence="2" type="ORF">GCM10012284_49290</name>
</gene>
<dbReference type="Proteomes" id="UP000656042">
    <property type="component" value="Unassembled WGS sequence"/>
</dbReference>
<dbReference type="CDD" id="cd00761">
    <property type="entry name" value="Glyco_tranf_GTA_type"/>
    <property type="match status" value="1"/>
</dbReference>
<dbReference type="InterPro" id="IPR001173">
    <property type="entry name" value="Glyco_trans_2-like"/>
</dbReference>
<proteinExistence type="predicted"/>
<organism evidence="2 3">
    <name type="scientific">Mangrovihabitans endophyticus</name>
    <dbReference type="NCBI Taxonomy" id="1751298"/>
    <lineage>
        <taxon>Bacteria</taxon>
        <taxon>Bacillati</taxon>
        <taxon>Actinomycetota</taxon>
        <taxon>Actinomycetes</taxon>
        <taxon>Micromonosporales</taxon>
        <taxon>Micromonosporaceae</taxon>
        <taxon>Mangrovihabitans</taxon>
    </lineage>
</organism>
<protein>
    <recommendedName>
        <fullName evidence="1">Glycosyltransferase 2-like domain-containing protein</fullName>
    </recommendedName>
</protein>
<dbReference type="SUPFAM" id="SSF53448">
    <property type="entry name" value="Nucleotide-diphospho-sugar transferases"/>
    <property type="match status" value="1"/>
</dbReference>
<dbReference type="InterPro" id="IPR050834">
    <property type="entry name" value="Glycosyltransf_2"/>
</dbReference>
<dbReference type="PANTHER" id="PTHR43685">
    <property type="entry name" value="GLYCOSYLTRANSFERASE"/>
    <property type="match status" value="1"/>
</dbReference>
<dbReference type="SUPFAM" id="SSF53756">
    <property type="entry name" value="UDP-Glycosyltransferase/glycogen phosphorylase"/>
    <property type="match status" value="1"/>
</dbReference>
<reference evidence="2" key="1">
    <citation type="journal article" date="2014" name="Int. J. Syst. Evol. Microbiol.">
        <title>Complete genome sequence of Corynebacterium casei LMG S-19264T (=DSM 44701T), isolated from a smear-ripened cheese.</title>
        <authorList>
            <consortium name="US DOE Joint Genome Institute (JGI-PGF)"/>
            <person name="Walter F."/>
            <person name="Albersmeier A."/>
            <person name="Kalinowski J."/>
            <person name="Ruckert C."/>
        </authorList>
    </citation>
    <scope>NUCLEOTIDE SEQUENCE</scope>
    <source>
        <strain evidence="2">CGMCC 4.7299</strain>
    </source>
</reference>
<comment type="caution">
    <text evidence="2">The sequence shown here is derived from an EMBL/GenBank/DDBJ whole genome shotgun (WGS) entry which is preliminary data.</text>
</comment>
<dbReference type="EMBL" id="BMMX01000030">
    <property type="protein sequence ID" value="GGL08789.1"/>
    <property type="molecule type" value="Genomic_DNA"/>
</dbReference>
<feature type="domain" description="Glycosyltransferase 2-like" evidence="1">
    <location>
        <begin position="222"/>
        <end position="386"/>
    </location>
</feature>
<evidence type="ECO:0000313" key="3">
    <source>
        <dbReference type="Proteomes" id="UP000656042"/>
    </source>
</evidence>
<keyword evidence="3" id="KW-1185">Reference proteome</keyword>
<dbReference type="Gene3D" id="3.40.50.2000">
    <property type="entry name" value="Glycogen Phosphorylase B"/>
    <property type="match status" value="1"/>
</dbReference>
<reference evidence="2" key="2">
    <citation type="submission" date="2020-09" db="EMBL/GenBank/DDBJ databases">
        <authorList>
            <person name="Sun Q."/>
            <person name="Zhou Y."/>
        </authorList>
    </citation>
    <scope>NUCLEOTIDE SEQUENCE</scope>
    <source>
        <strain evidence="2">CGMCC 4.7299</strain>
    </source>
</reference>
<sequence>MHDDPPGQKHPARLLDDYVTVARSREPGTLAATALRMRSADARAVLARAAMADRGDLDELLAAARAGDVDWLRRQLGHTLPDDLAELARVIALQQLHETDLADAVALFDLIIAAFGPDRISPGYQGLHCELALCTGAYDRVRHLLGVYPRLPDMVRRNVRIDLANPFVADPGGDEDAWFAALRALLPPGDVTFARAGVPGGEPFDRVTGGRGGTAVAGPLISVILTAYRPGPGLRTAVRSLLAQTWTNLEVLVVDDGSPGEFDSVLGEAVALDARVRLVRCAVNAGTYAARSAGLAAAAGEFVTFQDSDDWSHPGRLAHQAGPLLAEPELAATTSMGLVLTGNLQITRAGRAEPRRLNTSSLMFRRVPVMDRIGFFDTVRKAADSEYMYRIKAAFGEAAVRHLYEIPYALIRLAPGSLSRGDFRVGWAHPARKAYVDAYTSWHERIRSGAADPYRPRDAVDRAFRAPRHIAGARGPRPRYDVVFAGDWCRYGGPQKSMLEEIRALTARGMRVAVMHLEALRFMSRAPRALCPPIVDLLDRGVVEQVFLTDEVDVAVLMIRYPPVVQFAPDQPSAISAGAVVILANQAPRERDGRDWRYVPSTCAAHARRLFGVQPLWCPQGPAVRAEIAGDLPGGAIAPFDIPGIIDARRWRIDRTGFRSTRPVLGKHSRDHWTKWPADRETLLRVYPGDGGVDVRFMGGAKAARAVLGGEIPSSWCVYQRDQVDVRSFLHQLDFFVYYPHPDMVEAFGRAVLEALAAGCVAVLPPHFRDTFGDAAVYCDAADVPAVIERYRDDRDLFLAQSRAAQDRVERTWSHARYAELMTALVQRSPLEVTT</sequence>
<accession>A0A8J3FQP1</accession>
<dbReference type="InterPro" id="IPR029044">
    <property type="entry name" value="Nucleotide-diphossugar_trans"/>
</dbReference>